<dbReference type="Proteomes" id="UP001300692">
    <property type="component" value="Unassembled WGS sequence"/>
</dbReference>
<comment type="caution">
    <text evidence="2">The sequence shown here is derived from an EMBL/GenBank/DDBJ whole genome shotgun (WGS) entry which is preliminary data.</text>
</comment>
<dbReference type="EMBL" id="JAOYOD010000001">
    <property type="protein sequence ID" value="MCV9386935.1"/>
    <property type="molecule type" value="Genomic_DNA"/>
</dbReference>
<dbReference type="RefSeq" id="WP_264137766.1">
    <property type="nucleotide sequence ID" value="NZ_JAOYOD010000001.1"/>
</dbReference>
<sequence>MSSNLELRSTYFYTEGLGSSSVSSPSNIYGRSSAADSTIEEKPSEKNKFAVATHMSQAIHLGLGRELSTLTSNYSQQKLASKINTTLEALGKLSLEHAANEVVGFDLNEKRSFDESVNTKICIRSGSHKGHAIVHIPSFIPKNDIKVPAEATNFKIEARLVAVSDFVRKSEVFEMLAPKSDGKFGSFESQMLPILKTSTQPMTAHLRLLESGPISQNASTALILAVKFYKYADKKFESLEEEALISVRNIF</sequence>
<gene>
    <name evidence="2" type="ORF">N7U62_09695</name>
</gene>
<organism evidence="2 3">
    <name type="scientific">Reichenbachiella ulvae</name>
    <dbReference type="NCBI Taxonomy" id="2980104"/>
    <lineage>
        <taxon>Bacteria</taxon>
        <taxon>Pseudomonadati</taxon>
        <taxon>Bacteroidota</taxon>
        <taxon>Cytophagia</taxon>
        <taxon>Cytophagales</taxon>
        <taxon>Reichenbachiellaceae</taxon>
        <taxon>Reichenbachiella</taxon>
    </lineage>
</organism>
<reference evidence="2 3" key="1">
    <citation type="submission" date="2022-10" db="EMBL/GenBank/DDBJ databases">
        <title>Comparative genomics and taxonomic characterization of three novel marine species of genus Reichenbachiella exhibiting antioxidant and polysaccharide degradation activities.</title>
        <authorList>
            <person name="Muhammad N."/>
            <person name="Lee Y.-J."/>
            <person name="Ko J."/>
            <person name="Kim S.-G."/>
        </authorList>
    </citation>
    <scope>NUCLEOTIDE SEQUENCE [LARGE SCALE GENOMIC DNA]</scope>
    <source>
        <strain evidence="2 3">ABR2-5</strain>
    </source>
</reference>
<keyword evidence="3" id="KW-1185">Reference proteome</keyword>
<evidence type="ECO:0000313" key="3">
    <source>
        <dbReference type="Proteomes" id="UP001300692"/>
    </source>
</evidence>
<evidence type="ECO:0000313" key="2">
    <source>
        <dbReference type="EMBL" id="MCV9386935.1"/>
    </source>
</evidence>
<protein>
    <submittedName>
        <fullName evidence="2">Uncharacterized protein</fullName>
    </submittedName>
</protein>
<accession>A0ABT3CT92</accession>
<feature type="region of interest" description="Disordered" evidence="1">
    <location>
        <begin position="18"/>
        <end position="45"/>
    </location>
</feature>
<evidence type="ECO:0000256" key="1">
    <source>
        <dbReference type="SAM" id="MobiDB-lite"/>
    </source>
</evidence>
<feature type="compositionally biased region" description="Polar residues" evidence="1">
    <location>
        <begin position="27"/>
        <end position="36"/>
    </location>
</feature>
<name>A0ABT3CT92_9BACT</name>
<proteinExistence type="predicted"/>